<dbReference type="PANTHER" id="PTHR11140">
    <property type="entry name" value="PRE-MRNA SPLICING FACTOR PRP8"/>
    <property type="match status" value="1"/>
</dbReference>
<dbReference type="InterPro" id="IPR019581">
    <property type="entry name" value="Prp8_U5-snRNA-bd"/>
</dbReference>
<evidence type="ECO:0000256" key="1">
    <source>
        <dbReference type="ARBA" id="ARBA00004123"/>
    </source>
</evidence>
<evidence type="ECO:0000313" key="12">
    <source>
        <dbReference type="EMBL" id="KAJ1921385.1"/>
    </source>
</evidence>
<dbReference type="FunFam" id="1.20.80.40:FF:000001">
    <property type="entry name" value="Pre-mRNA-processing-splicing factor 8"/>
    <property type="match status" value="1"/>
</dbReference>
<keyword evidence="13" id="KW-1185">Reference proteome</keyword>
<feature type="compositionally biased region" description="Polar residues" evidence="9">
    <location>
        <begin position="5292"/>
        <end position="5303"/>
    </location>
</feature>
<evidence type="ECO:0000259" key="11">
    <source>
        <dbReference type="PROSITE" id="PS50819"/>
    </source>
</evidence>
<dbReference type="InterPro" id="IPR036844">
    <property type="entry name" value="Hint_dom_sf"/>
</dbReference>
<keyword evidence="4" id="KW-0068">Autocatalytic cleavage</keyword>
<dbReference type="GO" id="GO:0030619">
    <property type="term" value="F:U1 snRNA binding"/>
    <property type="evidence" value="ECO:0007669"/>
    <property type="project" value="TreeGrafter"/>
</dbReference>
<protein>
    <submittedName>
        <fullName evidence="12">Pre-mRNA-splicing factor 8</fullName>
    </submittedName>
</protein>
<evidence type="ECO:0000256" key="6">
    <source>
        <dbReference type="ARBA" id="ARBA00023000"/>
    </source>
</evidence>
<dbReference type="GO" id="GO:0030620">
    <property type="term" value="F:U2 snRNA binding"/>
    <property type="evidence" value="ECO:0007669"/>
    <property type="project" value="TreeGrafter"/>
</dbReference>
<evidence type="ECO:0000256" key="3">
    <source>
        <dbReference type="ARBA" id="ARBA00022728"/>
    </source>
</evidence>
<dbReference type="SMART" id="SM00232">
    <property type="entry name" value="JAB_MPN"/>
    <property type="match status" value="1"/>
</dbReference>
<dbReference type="InterPro" id="IPR027434">
    <property type="entry name" value="Homing_endonucl"/>
</dbReference>
<dbReference type="InterPro" id="IPR000555">
    <property type="entry name" value="JAMM/MPN+_dom"/>
</dbReference>
<accession>A0A9W8A2F1</accession>
<dbReference type="GO" id="GO:0004519">
    <property type="term" value="F:endonuclease activity"/>
    <property type="evidence" value="ECO:0007669"/>
    <property type="project" value="InterPro"/>
</dbReference>
<dbReference type="PROSITE" id="PS50817">
    <property type="entry name" value="INTEIN_N_TER"/>
    <property type="match status" value="1"/>
</dbReference>
<dbReference type="Pfam" id="PF10596">
    <property type="entry name" value="U6-snRNA_bdg"/>
    <property type="match status" value="2"/>
</dbReference>
<dbReference type="GO" id="GO:0016539">
    <property type="term" value="P:intein-mediated protein splicing"/>
    <property type="evidence" value="ECO:0007669"/>
    <property type="project" value="InterPro"/>
</dbReference>
<dbReference type="Pfam" id="PF08083">
    <property type="entry name" value="PROCN"/>
    <property type="match status" value="2"/>
</dbReference>
<feature type="domain" description="DOD-type homing endonuclease" evidence="11">
    <location>
        <begin position="4238"/>
        <end position="4349"/>
    </location>
</feature>
<dbReference type="InterPro" id="IPR037518">
    <property type="entry name" value="MPN"/>
</dbReference>
<dbReference type="GO" id="GO:0017070">
    <property type="term" value="F:U6 snRNA binding"/>
    <property type="evidence" value="ECO:0007669"/>
    <property type="project" value="InterPro"/>
</dbReference>
<feature type="domain" description="MPN" evidence="10">
    <location>
        <begin position="6217"/>
        <end position="6355"/>
    </location>
</feature>
<dbReference type="SUPFAM" id="SSF53098">
    <property type="entry name" value="Ribonuclease H-like"/>
    <property type="match status" value="4"/>
</dbReference>
<dbReference type="Gene3D" id="2.170.16.10">
    <property type="entry name" value="Hedgehog/Intein (Hint) domain"/>
    <property type="match status" value="6"/>
</dbReference>
<evidence type="ECO:0000256" key="8">
    <source>
        <dbReference type="ARBA" id="ARBA00023242"/>
    </source>
</evidence>
<evidence type="ECO:0000256" key="9">
    <source>
        <dbReference type="SAM" id="MobiDB-lite"/>
    </source>
</evidence>
<evidence type="ECO:0000256" key="7">
    <source>
        <dbReference type="ARBA" id="ARBA00023187"/>
    </source>
</evidence>
<keyword evidence="3" id="KW-0747">Spliceosome</keyword>
<evidence type="ECO:0000256" key="5">
    <source>
        <dbReference type="ARBA" id="ARBA00022884"/>
    </source>
</evidence>
<dbReference type="Gene3D" id="3.30.420.230">
    <property type="match status" value="3"/>
</dbReference>
<dbReference type="InterPro" id="IPR021983">
    <property type="entry name" value="PRP8_domainIV"/>
</dbReference>
<dbReference type="GO" id="GO:0000244">
    <property type="term" value="P:spliceosomal tri-snRNP complex assembly"/>
    <property type="evidence" value="ECO:0007669"/>
    <property type="project" value="TreeGrafter"/>
</dbReference>
<dbReference type="FunFam" id="3.40.140.10:FF:000002">
    <property type="entry name" value="Pre-mRNA-processing-splicing factor 8"/>
    <property type="match status" value="1"/>
</dbReference>
<dbReference type="InterPro" id="IPR012591">
    <property type="entry name" value="PRO8NT"/>
</dbReference>
<dbReference type="PANTHER" id="PTHR11140:SF0">
    <property type="entry name" value="PRE-MRNA-PROCESSING-SPLICING FACTOR 8"/>
    <property type="match status" value="1"/>
</dbReference>
<dbReference type="SUPFAM" id="SSF51294">
    <property type="entry name" value="Hedgehog/intein (Hint) domain"/>
    <property type="match status" value="8"/>
</dbReference>
<dbReference type="PROSITE" id="PS50249">
    <property type="entry name" value="MPN"/>
    <property type="match status" value="1"/>
</dbReference>
<dbReference type="InterPro" id="IPR043173">
    <property type="entry name" value="Prp8_domainIV_fingers"/>
</dbReference>
<dbReference type="FunFam" id="3.90.1570.40:FF:000001">
    <property type="entry name" value="Pre-mRNA-processing-splicing factor 8"/>
    <property type="match status" value="1"/>
</dbReference>
<dbReference type="SMART" id="SM00306">
    <property type="entry name" value="HintN"/>
    <property type="match status" value="5"/>
</dbReference>
<dbReference type="InterPro" id="IPR012984">
    <property type="entry name" value="PROCT"/>
</dbReference>
<reference evidence="12" key="1">
    <citation type="submission" date="2022-07" db="EMBL/GenBank/DDBJ databases">
        <title>Phylogenomic reconstructions and comparative analyses of Kickxellomycotina fungi.</title>
        <authorList>
            <person name="Reynolds N.K."/>
            <person name="Stajich J.E."/>
            <person name="Barry K."/>
            <person name="Grigoriev I.V."/>
            <person name="Crous P."/>
            <person name="Smith M.E."/>
        </authorList>
    </citation>
    <scope>NUCLEOTIDE SEQUENCE</scope>
    <source>
        <strain evidence="12">NBRC 100468</strain>
    </source>
</reference>
<dbReference type="InterPro" id="IPR019580">
    <property type="entry name" value="Prp8_U6-snRNA-bd"/>
</dbReference>
<dbReference type="Pfam" id="PF10598">
    <property type="entry name" value="RRM_4"/>
    <property type="match status" value="1"/>
</dbReference>
<dbReference type="Gene3D" id="3.90.1570.40">
    <property type="match status" value="1"/>
</dbReference>
<keyword evidence="2" id="KW-0507">mRNA processing</keyword>
<evidence type="ECO:0000313" key="13">
    <source>
        <dbReference type="Proteomes" id="UP001150538"/>
    </source>
</evidence>
<dbReference type="Pfam" id="PF08082">
    <property type="entry name" value="PRO8NT"/>
    <property type="match status" value="2"/>
</dbReference>
<dbReference type="InterPro" id="IPR043172">
    <property type="entry name" value="Prp8_domainIV_palm"/>
</dbReference>
<comment type="subcellular location">
    <subcellularLocation>
        <location evidence="1">Nucleus</location>
    </subcellularLocation>
</comment>
<dbReference type="GO" id="GO:0005682">
    <property type="term" value="C:U5 snRNP"/>
    <property type="evidence" value="ECO:0007669"/>
    <property type="project" value="TreeGrafter"/>
</dbReference>
<dbReference type="InterPro" id="IPR004042">
    <property type="entry name" value="Intein_endonuc_central"/>
</dbReference>
<evidence type="ECO:0000256" key="2">
    <source>
        <dbReference type="ARBA" id="ARBA00022664"/>
    </source>
</evidence>
<dbReference type="Pfam" id="PF10597">
    <property type="entry name" value="U5_2-snRNA_bdg"/>
    <property type="match status" value="1"/>
</dbReference>
<dbReference type="InterPro" id="IPR003587">
    <property type="entry name" value="Hint_dom_N"/>
</dbReference>
<dbReference type="Gene3D" id="3.40.140.10">
    <property type="entry name" value="Cytidine Deaminase, domain 2"/>
    <property type="match status" value="1"/>
</dbReference>
<dbReference type="GO" id="GO:0030623">
    <property type="term" value="F:U5 snRNA binding"/>
    <property type="evidence" value="ECO:0007669"/>
    <property type="project" value="InterPro"/>
</dbReference>
<dbReference type="InterPro" id="IPR027652">
    <property type="entry name" value="PRP8"/>
</dbReference>
<dbReference type="InterPro" id="IPR042516">
    <property type="entry name" value="Prp8_U5-snRNA-bd_sf"/>
</dbReference>
<dbReference type="GO" id="GO:0008237">
    <property type="term" value="F:metallopeptidase activity"/>
    <property type="evidence" value="ECO:0007669"/>
    <property type="project" value="InterPro"/>
</dbReference>
<dbReference type="Pfam" id="PF12134">
    <property type="entry name" value="PRP8_domainIV"/>
    <property type="match status" value="3"/>
</dbReference>
<feature type="domain" description="DOD-type homing endonuclease" evidence="11">
    <location>
        <begin position="2338"/>
        <end position="2484"/>
    </location>
</feature>
<evidence type="ECO:0000256" key="4">
    <source>
        <dbReference type="ARBA" id="ARBA00022813"/>
    </source>
</evidence>
<dbReference type="Pfam" id="PF01398">
    <property type="entry name" value="JAB"/>
    <property type="match status" value="1"/>
</dbReference>
<dbReference type="InterPro" id="IPR007868">
    <property type="entry name" value="Hom_end_hint"/>
</dbReference>
<dbReference type="Proteomes" id="UP001150538">
    <property type="component" value="Unassembled WGS sequence"/>
</dbReference>
<dbReference type="InterPro" id="IPR030934">
    <property type="entry name" value="Intein_C"/>
</dbReference>
<dbReference type="InterPro" id="IPR006141">
    <property type="entry name" value="Intein_N"/>
</dbReference>
<dbReference type="Pfam" id="PF05203">
    <property type="entry name" value="Hom_end_hint"/>
    <property type="match status" value="3"/>
</dbReference>
<dbReference type="Gene3D" id="3.30.43.40">
    <property type="entry name" value="Pre-mRNA-processing-splicing factor 8, U5-snRNA-binding domain"/>
    <property type="match status" value="2"/>
</dbReference>
<gene>
    <name evidence="12" type="primary">PRP8</name>
    <name evidence="12" type="ORF">H4219_000702</name>
</gene>
<dbReference type="Pfam" id="PF08084">
    <property type="entry name" value="PROCT"/>
    <property type="match status" value="1"/>
</dbReference>
<dbReference type="CDD" id="cd08056">
    <property type="entry name" value="MPN_PRP8"/>
    <property type="match status" value="1"/>
</dbReference>
<dbReference type="GO" id="GO:0071013">
    <property type="term" value="C:catalytic step 2 spliceosome"/>
    <property type="evidence" value="ECO:0007669"/>
    <property type="project" value="TreeGrafter"/>
</dbReference>
<keyword evidence="7" id="KW-0508">mRNA splicing</keyword>
<dbReference type="InterPro" id="IPR012337">
    <property type="entry name" value="RNaseH-like_sf"/>
</dbReference>
<dbReference type="PROSITE" id="PS50819">
    <property type="entry name" value="INTEIN_ENDONUCLEASE"/>
    <property type="match status" value="2"/>
</dbReference>
<dbReference type="EMBL" id="JANBPU010000005">
    <property type="protein sequence ID" value="KAJ1921385.1"/>
    <property type="molecule type" value="Genomic_DNA"/>
</dbReference>
<dbReference type="OrthoDB" id="1931567at2759"/>
<dbReference type="GO" id="GO:0097157">
    <property type="term" value="F:pre-mRNA intronic binding"/>
    <property type="evidence" value="ECO:0007669"/>
    <property type="project" value="TreeGrafter"/>
</dbReference>
<dbReference type="Gene3D" id="1.20.80.40">
    <property type="match status" value="1"/>
</dbReference>
<organism evidence="12 13">
    <name type="scientific">Mycoemilia scoparia</name>
    <dbReference type="NCBI Taxonomy" id="417184"/>
    <lineage>
        <taxon>Eukaryota</taxon>
        <taxon>Fungi</taxon>
        <taxon>Fungi incertae sedis</taxon>
        <taxon>Zoopagomycota</taxon>
        <taxon>Kickxellomycotina</taxon>
        <taxon>Kickxellomycetes</taxon>
        <taxon>Kickxellales</taxon>
        <taxon>Kickxellaceae</taxon>
        <taxon>Mycoemilia</taxon>
    </lineage>
</organism>
<proteinExistence type="predicted"/>
<dbReference type="PROSITE" id="PS50818">
    <property type="entry name" value="INTEIN_C_TER"/>
    <property type="match status" value="1"/>
</dbReference>
<dbReference type="InterPro" id="IPR012592">
    <property type="entry name" value="PROCN"/>
</dbReference>
<keyword evidence="5" id="KW-0694">RNA-binding</keyword>
<dbReference type="SUPFAM" id="SSF55608">
    <property type="entry name" value="Homing endonucleases"/>
    <property type="match status" value="2"/>
</dbReference>
<sequence>MDPSFVPPALDEQALLEKSKKWQKINRDRYSEKRQLGFVEHEKAMLPPEHLRKIIKDHGDMASRKYRQEKRVYLGALKYIPHAVLKLLENMPMPWEQVREVPVLYHNTGAITFVNEIPWVIEPVYLAQWGTMWIMMRREKRDRRNFKRMRFPPFDDEECLEIGVPVLRKRIDGDIWEAVPVEDIRIGDIMLGDDQTERAVVNVKGPTTGQLFPVSSESGSFKFAATGNHRLTLKAAKGPCLVSVKCENGFVVEYVTKGQTVELQHQTFSTKDEAIEFIKKIEAKETIVQLGEIIDIPVSQIRNWSSDLKNILQGFYVSMDFPSREVTVDPYVYGVWIGAGVGKAPVFEVCSSKSSVYDYLSGYAAEIGATIATSSNSISDSKKTVIALSSQKSSATEAFNSLNKLCANLAESSTISGEYLYNDKQVRTRLLTGIIEVAGDISADGNISIKTSSQQMAKTISALAHGLGMGPGIISSGKNGTFHVEIESSALETDHTADKYTSNCSPVVIGEPFESSYYSIRVDGNERFLMADYTVTHNSPLDFGDNLLDVEPLEAIQMELDEDEDAAVYEWLYDNKPLVDESQYVNGQSYRKWRLDLPIMANLHRLASQLLSDLIDPNYFYLFDLNSFITAKCLNMALPGGPKFEPMHRDIENDDEDWNEFNDINKIIIRQPIRTEYKVAFPHLYNSYPRDVRLSNYHDPAVVYIKPEDPDLPAFYYDPIINPISSRNLAPSLHDGVESIEDEIFGDGDEDLAFSLPEDTDFDAFLADTPLETDNTSGGIALYWAPHPFNQRSGHTRRAMDVPLVKQWYLEHCPPNMPVKVRVSYQKLLKNYVLNALHHRPPKGLNKKYLFRKFKATKFFQQTEIDWVEAGLQVVRQGHNMINLLIHRKNLNYLHLDYNFNLKPVKTLTTKERKKSRMGHSLHLMREILRLTKLIVDAHVQYRLGNLDAYQLADGLQYAFAHVGQLTGMYRYKYKLMRQIRMCFGRGTKILTNNGSSVPVEEIKVGDVVVGDDHLPRNVTRLISGTSPLYHVQLNLTAGNKLPEGAEVYNEDGFVVNGAHLLVITIPSKINISEDDGSTNDSGVDGLFTVETWEFIDDSSELGFAIPRCINETVSTMKEAQAIVADHQKNNRLVWELSVENYLKFAKAYPDIASRCQVYTSSVDNLNSDVHCEVSKAISELGNAATEAEVAWLVGLWVGSMSRSHSIGRDTKSHQHVQERIHSICEKLGVDIDVTSNDYCYSLYSALNVASSSGFGKVLDCLKLLGATGVNANQGFCVSVILTQSFEFRSNFLAGILDVAGSSDSKPEDGHYTCVFGSEGDPWVMKLAKTISRSVGFGAVAYTHTKDQNSQVYLRIYNKDRAHIPCASTSLQNILASSSPASTPSPRYWGVEFSVTPKGEGEYFGFSVQGPNDRLLLSDFIVTHNCKDLKHLIYYRFNCFTEDHQILCKNGWMFLSDVLTHFENNQTLSVACYDEGRLVYREVTADKLTISETTHDLMRIADVEDSDTSNVDLVVTAGHRMWARVGLPVKDEKLDVGSSKPLLSNTTSSYGILTASEIYDLQNTIGSDTLVQIEDNFPQGSDTQSADLPIINLGLKTNDEISAFLELYGYWLVQGSLDMNAQALVFVSDQVQKSEYLDAVFSRLSASHRLLKGADEFAAESTALYVESVKQDSRSYFVKNPAWFELISIQYQSQHLYNNGDNDASQGLQRPFFAWVNDKCTTAQLQSILAGLNASNQTQRASGSNEDGSITTYSPTIRDELQHICLSAGYSCHWRKASTKPEQSGDENASWVISWNKSKDTNPTLSIAKSFRQEQRFCKVWCVTVPTKQQLIVVRRVQEEKDGLVTSASRPVIVGNTGPVGKGPGVGFWAPGWRVWIFFLRGIVPLLERWLGNLLARQFEGRHNKGIAKTVTKQRVESHYDLELRAAVMHDILDMMPEGIKGNKSRTILQHLSEAWRCFKANIPWKVPGMPQPIENMILRYVKSKADWWTSVAHYNRERIRRGATVDKAVARKNLGRLTRLWLKAEQERQNNYLKDGPYVSAEEAVAIYTTTVHWLESRKFSPIPFPPLSYKHDPKLLILALEKLREAYSVQGRMNSSQREEMGLIEQAYDNPHECFAPGTLVMLASGQSKPIEALEVGDTLMGDDCFLPDGSINKKYQPRRVHRVLHGLDADMFTVTYMPNQTYNHDGVVSHQETESFTVTTGHYLTVQVLKTDATVYQEELDGINYWHCNYYDHSLVKHELTWADNGLFGIMPAYKPNSDSGRLFSSDLRTNTAAEQAARDYFSRTEPDRLKAGDIVDVRIDNYMRLSEEMKSNCKLIRAGVTYPAMQAPLVDPYFLGLWLANGSKSDTEVYIRVDDREIISWLYKLADQLCLECVEYSNMQTACSQAKMVKVAIRSPVQQESNSIYNALQTYGLINCSNKFIPNDYLFADVDTRRKVLAGLIDGSSRKLLSNQQASWEFSQPSSNRKLFEDAIHLARSLGLGNHLATYNSTEPCSLGGNSNGRLTIYFRGIGQELVPVLSPQKRLGQCSMENIGHAFSVMPVGKGAWYGCQVDGNHRFLLKDFTVVRNCLNRIKRLLLTQRAFKEVKIEFMDQYSHLIPVYDVEPLEKITDAYLDQYLWYEADKRNLFPAWIKPSDSEPPPLLVYKWCQGVNNLEGVWDTSEDQCNVMMQSKLSRVYEKIDLTLLNRLLRLILDHNLADYMTAKNNVALSFKDMNHINAYGLIRGLQFASFIFQYYGLILDLLILGLQRASEMAGPPQMPNDFLQFRNVATETRHPIRMYARYIDKIYILFRFDSNESRDLIKSYLTENPDPNNENVVGYNNKKCWPRDCRMRLMKRDVNLGRATFWEIKNRLPRSLTTLEWDDSFVSVYSQDNPNILFDMCGFEVRILPKCRVPSGEPTMRDGCWGLVNDQSKERTAMAYLRVDEESLQRFNNRIRQVLMSSGSTTFTKIANKWNTCYAPGTSIAMADGSFKDVQDIQNGDLLLSDDGSSQTVVALSSGYEPQMFRVTMVDSKESFVCTPDHHLVLRPRSESIRFETHLNSIDSSRSGYCDVELWNIEFSQQYDFVVPVLQGYRFYWTDGSSTIPNRVSKPATMGIYSSMAEAMDAAKSFATIFVQSVIWQPTASQYDIVNKYIPGAASSFAMFHAAPVDVWETHSHCTFLQVQHKLAQKDLAWGTGAIVDLRCSNLHDSVCDKLTTIHSKLNIRSNPSASIEEMPQLLSSEFSVHYGHLISKDHSFADRILMRSLIFRRHFLAGFLDTHPQKSIENHSIILKINTIPSHTIDLVLRVARTIGLRAYTDFQASRLVIKSASQLISSVEPADNSKFYGFRVDGGSSHVVHKDFTVGHNCLIGFMTYFREAVVHTREALDLLVKCFGKGTPILMYDGTEKPVEDISVGDLVMGDDSLPRVVSELTGGTGQLYRIQSTYDISLPEEKQMYKYITDEKGGFVCNSLHTLVLRSHYEPTLTELSGSYVVKYMTPNKNSPILVERAFMWRQNDETGASKASALAEAKDELIKHSVSDYTFEMSVEEFLSLRAVDPAAAKHLHVFAASPLVFPKPLTSLMNGSLPESVAEAEAAYVFGVWLSRNHGSSTSLSFDLKNDTQIIERLTSIVARSGLETSMKVTEKDRVILDLHTASSGVNFLSAILDMQGLLQSNTIDKDLASKLATINLDSRISILSAIVDCSGVVDTINKTLDISLPKEKQDVLYLARRLARSLGIQAKIKQSALTDEQTTYSLTLTGPHVADLKCASPISYALSLAKKSIFQPPLIEDIGKGTFYGFEVEGTNHRIVLGNTYEVSHNCETKIQTRIKIGLNSKMPSRWPTVIFTAPLEIGGLSMMSMGHVLIPQSDLRYSKQTEGKISHFRSGMSHEDGQMIPALYRYIQPWESEFIDSQRVWAEYAAKRQEANAQNRRLTLEDLEDLWDRGIPRINTLFSKDRHTLAYDKGWRIRTEWKQYQLLKNNPFWWTNCLARGTQVIRADGTLANIEDIKVGDLLMGDDCFLADGVTHNAHYQPRKVLELHSGDLVPGGHSLYKITMDRREFEEESSFTVTPSHELTCVLSKVSPYVEEVSHGSLRKWVVNYSTRDMKCKQFYVVLLPREAKSISESMKDLDEAIGIIPRSSSTMQTKKQLSSQCTVGPSYDSLFSLDNIEQNGYTQLSTIEECLSYCNQLLANLNSSDAVLKDGDIVDITVFNIMGLPIQLRQCLSLVRAPVTYPRDSLSAKSNNVHMVSPYFLGLWLVNGYFDEGEKPKIRLRDEHKEVRDWLDAYTSECDLSDKANFLRNIADSKIIPDQYMRGTIEERRELLAGLVDLCGLKSDESYIFGMSTKNRNLFYTVVHLARSLGLACGNILHTTSQVDYTNARDNMLQVRLAGPGVALLPVKSEIKKITSASSNASSLSFSISPVESAPWNGVTLDGNQRFLLGDFIVTHNSRHDGKLYNLSQYRTDMIQALGGIETILEHTLFKGTFYPTWEGIFWEKSCFVAGTLIRLSNGDHIKVEDIRVGHKLMGDDFLPRTVSELVWGPMASVYRIESKDSPDALGFTVTGKHILVMLPHKTAFINVTPGSHDVEAIYIDNQTQVQTRVFSSKTTPPHQSDGSYRSALRSTTAGIILGQTGSCTEARGIQTATLEKMAMKWLSTRTDRLPADTIVQWTVEEFLSKPSFIQSSMEMLRYTPDSSGEEDFCSIDLMRFTVTRLPQPQQYFGFKVNGTNRRFLLESGIVTHNSGFEETLKHMKLTNAQRSGISQIPNRRFTLWWSPTINRANVYVGFQVQLDLTGIFMHGKIPTLKISLIQIFRAHLWQKIHESIVMDLCQVLDQELEALQIETVQKETIHPRKSYKMNSSCADILLFSAYKWQVSAPSLLNDVRDKMDLTTTQKYWIDVQLRWGDYDSHDIERYTRAKYLDYTTDNMSIYPSPTGVMIGFDLAYNMYSAYGNWFPGMKALTQAALAKINKASPALYVLRERIRKGLQLYASEATEPYLNSQNYSELFSNRTSWFIDDTNVYRVTIHRTFEGNLTCFPANDHQIMTEFGFWNLSQVQEHFEHNETLNIACYVDGALEYHPIRKSDVTVDKGQHTLIEMNGSTAESDDSQINDVSIAPTDNHRMLLRVASTDNDGRWTGISGPEPPLQVHNAGSVYEQGIQDESTVAQFIARFADGRSIEESVCLPFASELGLKTDDEFASFLALYGYWLRNGYTTTETKTVCLVSKTEDGRNYLDSTLGKLERVLPSLHGYDSTKQCGVSVLDMPILNQNTSEHYLRLYTINNPSWWKYFMSQHREAGLDTKNDSHQPTPDESSGKTGLNKAFGCNMLAWPLPEWIWNTLGKDHLRHIVKGLTLASNEFVKQKNIPQYIHAPTISSRDDIQHLLIHAGYSTFFTATNASADSSSTQWNIHYSDSAQMAEPKLNANKQFKSRPHSGTVWCVTVPSKGQYIMVRRVLDKDTDGNVTSASRPLIVGNTKPINGAVFILNPRTGQLYLKIIHTSVWAGQKRLGQLAKWKTAEEVAALIRSLPVEEQPKQLIVTRKGMLDPLEVHCLAEGTRVLRVSPSARAIESIAVEELRKDDILIDENGRPTRICSDVSSGVKQLYNVNAMKHPNSQEETLYSVTEGHLLVLRCDGTPFKLEALEHDGGVKLTYAAYNGPRSAVWATKTFTQLSVSSTSINDQVVEGSLQPDYAECLVPDQDATNELKDVSTRIIGDNLRNEAIAWWKNQPDRVKPSDIIEIETGIYCDLDPDSPLRTIFGGMFGRVASEFPLSIGEVPSNYSVYFDLLNPILLGAFLSKGTIDGSRIVLTCNDNNRELLYNEISLALLPKNFAISRSETNIEITDQDTTCTSVSRLIGAIGEFGIPVSHEDRHIPHVYKYGNSKVRAGVLVGLIGSPSDGSHKCYINCCGTSNQLLNDAEFVAKSLGISVQRTIINEQDVLALDCSSQAIISAYQTSVPVMTTSSSRRPMTLDVKPSHEGKFYRFSVEGESHRFLLDDWSVMHNCLDFPNTVIRGAEMQLPFQACLKIEKLGDMILRATEPMLCLYNIFDNWLQTISSFTAFSRLVLLLRALHINTEKTKIILRPDNTVITEPHHIWPTLSDEQWIVVENQLKDLILADYGKKNNVNVASLTQTEIRDIIMGMEIQAPSVQRQQVAEIEKQAKEQSQLTAITTKSHNVHGDEIIVTTTSNYESKVFSSKTDWRVRAISTQNLALRTQHLYVSSDNIQESGYTYVLPKNVLKRFITISDLRTQIAAYIYGVSPPDNPQVKEIRALVMVPQLGTHQKVAMPTQMPEHDFLDQLEPLGWIHSMPNELAQLSPQSVATHARLLHNTSKLKNKLGKWDGEKSVVITCAFTPGSCSMTAYKLTPNGYEWGLANQETSSLNPEGYSPACYERVQMLLSDRISGFFMVPDDGGVWNYNFMGPAHRHDMKYGLTLDVPKDFYDEIHRPNHFLNFADIEEEGDAGVDLEDEFA</sequence>
<comment type="caution">
    <text evidence="12">The sequence shown here is derived from an EMBL/GenBank/DDBJ whole genome shotgun (WGS) entry which is preliminary data.</text>
</comment>
<dbReference type="InterPro" id="IPR019582">
    <property type="entry name" value="RRM_spliceosomal_PrP8"/>
</dbReference>
<feature type="region of interest" description="Disordered" evidence="9">
    <location>
        <begin position="5285"/>
        <end position="5304"/>
    </location>
</feature>
<keyword evidence="6" id="KW-0651">Protein splicing</keyword>
<name>A0A9W8A2F1_9FUNG</name>
<keyword evidence="8" id="KW-0539">Nucleus</keyword>
<dbReference type="Gene3D" id="3.10.28.10">
    <property type="entry name" value="Homing endonucleases"/>
    <property type="match status" value="6"/>
</dbReference>
<evidence type="ECO:0000259" key="10">
    <source>
        <dbReference type="PROSITE" id="PS50249"/>
    </source>
</evidence>